<keyword evidence="1" id="KW-0547">Nucleotide-binding</keyword>
<reference evidence="4 5" key="1">
    <citation type="submission" date="2016-02" db="EMBL/GenBank/DDBJ databases">
        <title>Anaerosporomusa subterraneum gen. nov., sp. nov., a spore-forming obligate anaerobe isolated from saprolite.</title>
        <authorList>
            <person name="Choi J.K."/>
            <person name="Shah M."/>
            <person name="Yee N."/>
        </authorList>
    </citation>
    <scope>NUCLEOTIDE SEQUENCE [LARGE SCALE GENOMIC DNA]</scope>
    <source>
        <strain evidence="4 5">RU4</strain>
    </source>
</reference>
<proteinExistence type="predicted"/>
<dbReference type="PANTHER" id="PTHR20953:SF3">
    <property type="entry name" value="P-LOOP CONTAINING NUCLEOSIDE TRIPHOSPHATE HYDROLASES SUPERFAMILY PROTEIN"/>
    <property type="match status" value="1"/>
</dbReference>
<keyword evidence="5" id="KW-1185">Reference proteome</keyword>
<gene>
    <name evidence="4" type="ORF">AXX12_05340</name>
</gene>
<protein>
    <submittedName>
        <fullName evidence="4">Stage III sporulation protein AA</fullName>
    </submittedName>
</protein>
<dbReference type="InterPro" id="IPR003593">
    <property type="entry name" value="AAA+_ATPase"/>
</dbReference>
<dbReference type="EMBL" id="LSGP01000013">
    <property type="protein sequence ID" value="KYZ77531.1"/>
    <property type="molecule type" value="Genomic_DNA"/>
</dbReference>
<dbReference type="Gene3D" id="3.40.50.300">
    <property type="entry name" value="P-loop containing nucleotide triphosphate hydrolases"/>
    <property type="match status" value="1"/>
</dbReference>
<dbReference type="AlphaFoldDB" id="A0A154BUC7"/>
<dbReference type="PANTHER" id="PTHR20953">
    <property type="entry name" value="KINASE-RELATED"/>
    <property type="match status" value="1"/>
</dbReference>
<dbReference type="Pfam" id="PF19568">
    <property type="entry name" value="Spore_III_AA"/>
    <property type="match status" value="1"/>
</dbReference>
<dbReference type="Proteomes" id="UP000076268">
    <property type="component" value="Unassembled WGS sequence"/>
</dbReference>
<evidence type="ECO:0000259" key="3">
    <source>
        <dbReference type="SMART" id="SM00382"/>
    </source>
</evidence>
<dbReference type="GO" id="GO:0005524">
    <property type="term" value="F:ATP binding"/>
    <property type="evidence" value="ECO:0007669"/>
    <property type="project" value="UniProtKB-KW"/>
</dbReference>
<evidence type="ECO:0000256" key="2">
    <source>
        <dbReference type="ARBA" id="ARBA00022840"/>
    </source>
</evidence>
<evidence type="ECO:0000313" key="5">
    <source>
        <dbReference type="Proteomes" id="UP000076268"/>
    </source>
</evidence>
<dbReference type="InterPro" id="IPR045735">
    <property type="entry name" value="Spore_III_AA_AAA+_ATPase"/>
</dbReference>
<dbReference type="OrthoDB" id="9768243at2"/>
<organism evidence="4 5">
    <name type="scientific">Anaerosporomusa subterranea</name>
    <dbReference type="NCBI Taxonomy" id="1794912"/>
    <lineage>
        <taxon>Bacteria</taxon>
        <taxon>Bacillati</taxon>
        <taxon>Bacillota</taxon>
        <taxon>Negativicutes</taxon>
        <taxon>Acetonemataceae</taxon>
        <taxon>Anaerosporomusa</taxon>
    </lineage>
</organism>
<dbReference type="NCBIfam" id="TIGR02858">
    <property type="entry name" value="spore_III_AA"/>
    <property type="match status" value="1"/>
</dbReference>
<name>A0A154BUC7_ANASB</name>
<evidence type="ECO:0000313" key="4">
    <source>
        <dbReference type="EMBL" id="KYZ77531.1"/>
    </source>
</evidence>
<sequence length="332" mass="35461">MIAAISIEKTIIPILPPLIASAVLRLSASILQQVTEIRLRVGQPVLIMIGKADNMLRSDGTLISEVTQAVICTRDDIIKALQLISRNSLYAYEQELQAGYITISGGHRVGIAGQAIIDNGKLKALKNISSLNIRLAREQKGAADLVFPYVVSGGRIASSLIISPPRCGKTTLLRDLIRQISSGSRCHGFAGAQVGLVDERSEIAGCWDGVPTVDLGPRVDVLDGCPKAVGMIMLVRSMAPQAVATDELGSIEDAQAVREALHAGVAVLTTVHGHDAADAARRPNIGDLLKDQYFERFIILSDQPAIGTVEEITDARTGRNLYSRKNGVKVCG</sequence>
<dbReference type="RefSeq" id="WP_066240044.1">
    <property type="nucleotide sequence ID" value="NZ_LSGP01000013.1"/>
</dbReference>
<dbReference type="SMART" id="SM00382">
    <property type="entry name" value="AAA"/>
    <property type="match status" value="1"/>
</dbReference>
<evidence type="ECO:0000256" key="1">
    <source>
        <dbReference type="ARBA" id="ARBA00022741"/>
    </source>
</evidence>
<keyword evidence="2" id="KW-0067">ATP-binding</keyword>
<dbReference type="SUPFAM" id="SSF52540">
    <property type="entry name" value="P-loop containing nucleoside triphosphate hydrolases"/>
    <property type="match status" value="1"/>
</dbReference>
<accession>A0A154BUC7</accession>
<dbReference type="STRING" id="1794912.AXX12_05340"/>
<comment type="caution">
    <text evidence="4">The sequence shown here is derived from an EMBL/GenBank/DDBJ whole genome shotgun (WGS) entry which is preliminary data.</text>
</comment>
<feature type="domain" description="AAA+ ATPase" evidence="3">
    <location>
        <begin position="155"/>
        <end position="304"/>
    </location>
</feature>
<dbReference type="InterPro" id="IPR027417">
    <property type="entry name" value="P-loop_NTPase"/>
</dbReference>
<dbReference type="InterPro" id="IPR014217">
    <property type="entry name" value="Spore_III_AA"/>
</dbReference>